<evidence type="ECO:0000313" key="1">
    <source>
        <dbReference type="EMBL" id="PPK73923.1"/>
    </source>
</evidence>
<name>A0A2S6H944_9GAMM</name>
<gene>
    <name evidence="1" type="ORF">B0F87_11334</name>
</gene>
<reference evidence="1 2" key="1">
    <citation type="submission" date="2018-02" db="EMBL/GenBank/DDBJ databases">
        <title>Subsurface microbial communities from deep shales in Ohio and West Virginia, USA.</title>
        <authorList>
            <person name="Wrighton K."/>
        </authorList>
    </citation>
    <scope>NUCLEOTIDE SEQUENCE [LARGE SCALE GENOMIC DNA]</scope>
    <source>
        <strain evidence="1 2">OWC-DMM</strain>
    </source>
</reference>
<organism evidence="1 2">
    <name type="scientific">Methylobacter tundripaludum</name>
    <dbReference type="NCBI Taxonomy" id="173365"/>
    <lineage>
        <taxon>Bacteria</taxon>
        <taxon>Pseudomonadati</taxon>
        <taxon>Pseudomonadota</taxon>
        <taxon>Gammaproteobacteria</taxon>
        <taxon>Methylococcales</taxon>
        <taxon>Methylococcaceae</taxon>
        <taxon>Methylobacter</taxon>
    </lineage>
</organism>
<dbReference type="Proteomes" id="UP000240010">
    <property type="component" value="Unassembled WGS sequence"/>
</dbReference>
<evidence type="ECO:0000313" key="2">
    <source>
        <dbReference type="Proteomes" id="UP000240010"/>
    </source>
</evidence>
<evidence type="ECO:0008006" key="3">
    <source>
        <dbReference type="Google" id="ProtNLM"/>
    </source>
</evidence>
<sequence length="114" mass="13372">MSGFFTGELWGVRNGRYCRNQTAFYVDNEIVTSMTISFDLSLPSIRTHLKTIEEPVYQRQNQSYPKLGSFHERLEAWLEQEAHLPHKQRRTAQRLYECIQVEGYHGSIQAYCAL</sequence>
<protein>
    <recommendedName>
        <fullName evidence="3">Transposase</fullName>
    </recommendedName>
</protein>
<accession>A0A2S6H944</accession>
<comment type="caution">
    <text evidence="1">The sequence shown here is derived from an EMBL/GenBank/DDBJ whole genome shotgun (WGS) entry which is preliminary data.</text>
</comment>
<dbReference type="EMBL" id="PTIZ01000013">
    <property type="protein sequence ID" value="PPK73923.1"/>
    <property type="molecule type" value="Genomic_DNA"/>
</dbReference>
<proteinExistence type="predicted"/>
<dbReference type="AlphaFoldDB" id="A0A2S6H944"/>